<dbReference type="RefSeq" id="WP_227254749.1">
    <property type="nucleotide sequence ID" value="NZ_CP053452.2"/>
</dbReference>
<dbReference type="AlphaFoldDB" id="A0A6M5YJ76"/>
<dbReference type="Pfam" id="PF02441">
    <property type="entry name" value="Flavoprotein"/>
    <property type="match status" value="1"/>
</dbReference>
<evidence type="ECO:0000313" key="3">
    <source>
        <dbReference type="EMBL" id="QJW93390.1"/>
    </source>
</evidence>
<dbReference type="InterPro" id="IPR036551">
    <property type="entry name" value="Flavin_trans-like"/>
</dbReference>
<accession>A0A6M5YJ76</accession>
<sequence length="76" mass="7354">MANVLIGATGSVAAVRVPALFDALTAAGHTVKIVATDAATYFFDTAPFRGLGSRPSPLAGEGGGASPPGEGGAGLR</sequence>
<gene>
    <name evidence="3" type="ORF">FTUN_0896</name>
</gene>
<organism evidence="3 4">
    <name type="scientific">Frigoriglobus tundricola</name>
    <dbReference type="NCBI Taxonomy" id="2774151"/>
    <lineage>
        <taxon>Bacteria</taxon>
        <taxon>Pseudomonadati</taxon>
        <taxon>Planctomycetota</taxon>
        <taxon>Planctomycetia</taxon>
        <taxon>Gemmatales</taxon>
        <taxon>Gemmataceae</taxon>
        <taxon>Frigoriglobus</taxon>
    </lineage>
</organism>
<dbReference type="InterPro" id="IPR003382">
    <property type="entry name" value="Flavoprotein"/>
</dbReference>
<proteinExistence type="predicted"/>
<dbReference type="EC" id="4.1.1.36" evidence="3"/>
<name>A0A6M5YJ76_9BACT</name>
<feature type="region of interest" description="Disordered" evidence="1">
    <location>
        <begin position="53"/>
        <end position="76"/>
    </location>
</feature>
<dbReference type="KEGG" id="ftj:FTUN_0896"/>
<dbReference type="EMBL" id="CP053452">
    <property type="protein sequence ID" value="QJW93390.1"/>
    <property type="molecule type" value="Genomic_DNA"/>
</dbReference>
<dbReference type="Gene3D" id="3.40.50.1950">
    <property type="entry name" value="Flavin prenyltransferase-like"/>
    <property type="match status" value="1"/>
</dbReference>
<feature type="compositionally biased region" description="Gly residues" evidence="1">
    <location>
        <begin position="60"/>
        <end position="76"/>
    </location>
</feature>
<dbReference type="GO" id="GO:0004633">
    <property type="term" value="F:phosphopantothenoylcysteine decarboxylase activity"/>
    <property type="evidence" value="ECO:0007669"/>
    <property type="project" value="UniProtKB-EC"/>
</dbReference>
<keyword evidence="3" id="KW-0456">Lyase</keyword>
<evidence type="ECO:0000313" key="4">
    <source>
        <dbReference type="Proteomes" id="UP000503447"/>
    </source>
</evidence>
<dbReference type="Proteomes" id="UP000503447">
    <property type="component" value="Chromosome"/>
</dbReference>
<evidence type="ECO:0000256" key="1">
    <source>
        <dbReference type="SAM" id="MobiDB-lite"/>
    </source>
</evidence>
<reference evidence="4" key="1">
    <citation type="submission" date="2020-05" db="EMBL/GenBank/DDBJ databases">
        <title>Frigoriglobus tundricola gen. nov., sp. nov., a psychrotolerant cellulolytic planctomycete of the family Gemmataceae with two divergent copies of 16S rRNA gene.</title>
        <authorList>
            <person name="Kulichevskaya I.S."/>
            <person name="Ivanova A.A."/>
            <person name="Naumoff D.G."/>
            <person name="Beletsky A.V."/>
            <person name="Rijpstra W.I.C."/>
            <person name="Sinninghe Damste J.S."/>
            <person name="Mardanov A.V."/>
            <person name="Ravin N.V."/>
            <person name="Dedysh S.N."/>
        </authorList>
    </citation>
    <scope>NUCLEOTIDE SEQUENCE [LARGE SCALE GENOMIC DNA]</scope>
    <source>
        <strain evidence="4">PL17</strain>
    </source>
</reference>
<dbReference type="SUPFAM" id="SSF52507">
    <property type="entry name" value="Homo-oligomeric flavin-containing Cys decarboxylases, HFCD"/>
    <property type="match status" value="1"/>
</dbReference>
<evidence type="ECO:0000259" key="2">
    <source>
        <dbReference type="Pfam" id="PF02441"/>
    </source>
</evidence>
<feature type="domain" description="Flavoprotein" evidence="2">
    <location>
        <begin position="3"/>
        <end position="46"/>
    </location>
</feature>
<keyword evidence="4" id="KW-1185">Reference proteome</keyword>
<protein>
    <submittedName>
        <fullName evidence="3">Phosphopantothenoylcysteine decarboxylase</fullName>
        <ecNumber evidence="3">4.1.1.36</ecNumber>
    </submittedName>
</protein>